<evidence type="ECO:0000313" key="2">
    <source>
        <dbReference type="Proteomes" id="UP000321907"/>
    </source>
</evidence>
<evidence type="ECO:0008006" key="3">
    <source>
        <dbReference type="Google" id="ProtNLM"/>
    </source>
</evidence>
<dbReference type="RefSeq" id="WP_147929654.1">
    <property type="nucleotide sequence ID" value="NZ_VOXD01000005.1"/>
</dbReference>
<name>A0A5C7FJK6_9BACT</name>
<dbReference type="AlphaFoldDB" id="A0A5C7FJK6"/>
<comment type="caution">
    <text evidence="1">The sequence shown here is derived from an EMBL/GenBank/DDBJ whole genome shotgun (WGS) entry which is preliminary data.</text>
</comment>
<evidence type="ECO:0000313" key="1">
    <source>
        <dbReference type="EMBL" id="TXF90826.1"/>
    </source>
</evidence>
<organism evidence="1 2">
    <name type="scientific">Neolewinella aurantiaca</name>
    <dbReference type="NCBI Taxonomy" id="2602767"/>
    <lineage>
        <taxon>Bacteria</taxon>
        <taxon>Pseudomonadati</taxon>
        <taxon>Bacteroidota</taxon>
        <taxon>Saprospiria</taxon>
        <taxon>Saprospirales</taxon>
        <taxon>Lewinellaceae</taxon>
        <taxon>Neolewinella</taxon>
    </lineage>
</organism>
<reference evidence="1 2" key="1">
    <citation type="submission" date="2019-08" db="EMBL/GenBank/DDBJ databases">
        <title>Lewinella sp. strain SSH13 Genome sequencing and assembly.</title>
        <authorList>
            <person name="Kim I."/>
        </authorList>
    </citation>
    <scope>NUCLEOTIDE SEQUENCE [LARGE SCALE GENOMIC DNA]</scope>
    <source>
        <strain evidence="1 2">SSH13</strain>
    </source>
</reference>
<accession>A0A5C7FJK6</accession>
<sequence length="78" mass="8576">MKQTSTHNDMLAYLYGESTPAQTRATEAALAADPVLRGELAELTQAQAALPRVRFSARKRLLDVVRNYAFGPDLQLSV</sequence>
<keyword evidence="2" id="KW-1185">Reference proteome</keyword>
<proteinExistence type="predicted"/>
<dbReference type="Proteomes" id="UP000321907">
    <property type="component" value="Unassembled WGS sequence"/>
</dbReference>
<gene>
    <name evidence="1" type="ORF">FUA23_05140</name>
</gene>
<protein>
    <recommendedName>
        <fullName evidence="3">Anti-sigma factor</fullName>
    </recommendedName>
</protein>
<dbReference type="EMBL" id="VOXD01000005">
    <property type="protein sequence ID" value="TXF90826.1"/>
    <property type="molecule type" value="Genomic_DNA"/>
</dbReference>